<dbReference type="InterPro" id="IPR036179">
    <property type="entry name" value="Ig-like_dom_sf"/>
</dbReference>
<evidence type="ECO:0000256" key="4">
    <source>
        <dbReference type="ARBA" id="ARBA00023319"/>
    </source>
</evidence>
<keyword evidence="1" id="KW-0732">Signal</keyword>
<protein>
    <recommendedName>
        <fullName evidence="7">Ig-like domain-containing protein</fullName>
    </recommendedName>
</protein>
<comment type="caution">
    <text evidence="8">The sequence shown here is derived from an EMBL/GenBank/DDBJ whole genome shotgun (WGS) entry which is preliminary data.</text>
</comment>
<feature type="transmembrane region" description="Helical" evidence="6">
    <location>
        <begin position="252"/>
        <end position="276"/>
    </location>
</feature>
<feature type="domain" description="Ig-like" evidence="7">
    <location>
        <begin position="64"/>
        <end position="145"/>
    </location>
</feature>
<dbReference type="Proteomes" id="UP001634394">
    <property type="component" value="Unassembled WGS sequence"/>
</dbReference>
<reference evidence="8 9" key="1">
    <citation type="submission" date="2024-11" db="EMBL/GenBank/DDBJ databases">
        <title>Chromosome-level genome assembly of the freshwater bivalve Anodonta woodiana.</title>
        <authorList>
            <person name="Chen X."/>
        </authorList>
    </citation>
    <scope>NUCLEOTIDE SEQUENCE [LARGE SCALE GENOMIC DNA]</scope>
    <source>
        <strain evidence="8">MN2024</strain>
        <tissue evidence="8">Gills</tissue>
    </source>
</reference>
<dbReference type="Gene3D" id="2.60.40.10">
    <property type="entry name" value="Immunoglobulins"/>
    <property type="match status" value="1"/>
</dbReference>
<keyword evidence="2" id="KW-1015">Disulfide bond</keyword>
<dbReference type="PROSITE" id="PS50835">
    <property type="entry name" value="IG_LIKE"/>
    <property type="match status" value="2"/>
</dbReference>
<evidence type="ECO:0000313" key="9">
    <source>
        <dbReference type="Proteomes" id="UP001634394"/>
    </source>
</evidence>
<dbReference type="PANTHER" id="PTHR44337:SF20">
    <property type="entry name" value="CARCINOEMBRYONIC ANTIGEN-RELATED CELL ADHESION MOLECULE 5-RELATED"/>
    <property type="match status" value="1"/>
</dbReference>
<dbReference type="InterPro" id="IPR003599">
    <property type="entry name" value="Ig_sub"/>
</dbReference>
<dbReference type="PANTHER" id="PTHR44337">
    <property type="entry name" value="CARCINOEMBRYONIC ANTIGEN-RELATED CELL ADHESION MOLECULE 8"/>
    <property type="match status" value="1"/>
</dbReference>
<proteinExistence type="predicted"/>
<keyword evidence="4" id="KW-0393">Immunoglobulin domain</keyword>
<gene>
    <name evidence="8" type="ORF">ACJMK2_026350</name>
</gene>
<evidence type="ECO:0000259" key="7">
    <source>
        <dbReference type="PROSITE" id="PS50835"/>
    </source>
</evidence>
<dbReference type="InterPro" id="IPR013783">
    <property type="entry name" value="Ig-like_fold"/>
</dbReference>
<dbReference type="InterPro" id="IPR052598">
    <property type="entry name" value="IgSF_CEA-related"/>
</dbReference>
<dbReference type="SUPFAM" id="SSF48726">
    <property type="entry name" value="Immunoglobulin"/>
    <property type="match status" value="2"/>
</dbReference>
<sequence>MNCKFVIDSSMYCEVRNTTNKEWRFVVVLFNVSQASSGYYTGEIKYGKKKPINSTIKLNVIEKPKIMEVKTTILHKPLRVKCIVEGELKNLSYYWKLNGTSLNSTDIMDTSLTYSNLTMEDKWNIFSCLVCSDSNCCMESETYVPDPYYGPDSVSLSLNDSDVYLNANETFKMNCSADCNPPCSFLWKGYVSSQSQELVINNFDSRMTGTYSCITTNTKTGVTVKSKNITLHYEKDSSPTSSTSLGETGDSLLKLLGIGLFSAAVSLVIVGVLLILTNRRKYHSRRFGLHTVIEPCAVSSNRALNEDFNLNVRDRPLPSPANHARTCRMMVGSSNPRINRKSRSCGAFFDDNNDAWSPIRQTLFMHLSHEIGRRVESDESIIKSYCSKMDSRCSINVPENGIMLEEQYSQVRKNKQKSDLQQNLGERLHRLNSFQEDQYSTVDETRLCVYDYARENTQDDDLQTNQGNAESRNNDSDYDYATFQ</sequence>
<evidence type="ECO:0000256" key="6">
    <source>
        <dbReference type="SAM" id="Phobius"/>
    </source>
</evidence>
<keyword evidence="9" id="KW-1185">Reference proteome</keyword>
<name>A0ABD3XL67_SINWO</name>
<evidence type="ECO:0000256" key="2">
    <source>
        <dbReference type="ARBA" id="ARBA00023157"/>
    </source>
</evidence>
<dbReference type="AlphaFoldDB" id="A0ABD3XL67"/>
<evidence type="ECO:0000256" key="5">
    <source>
        <dbReference type="SAM" id="MobiDB-lite"/>
    </source>
</evidence>
<organism evidence="8 9">
    <name type="scientific">Sinanodonta woodiana</name>
    <name type="common">Chinese pond mussel</name>
    <name type="synonym">Anodonta woodiana</name>
    <dbReference type="NCBI Taxonomy" id="1069815"/>
    <lineage>
        <taxon>Eukaryota</taxon>
        <taxon>Metazoa</taxon>
        <taxon>Spiralia</taxon>
        <taxon>Lophotrochozoa</taxon>
        <taxon>Mollusca</taxon>
        <taxon>Bivalvia</taxon>
        <taxon>Autobranchia</taxon>
        <taxon>Heteroconchia</taxon>
        <taxon>Palaeoheterodonta</taxon>
        <taxon>Unionida</taxon>
        <taxon>Unionoidea</taxon>
        <taxon>Unionidae</taxon>
        <taxon>Unioninae</taxon>
        <taxon>Sinanodonta</taxon>
    </lineage>
</organism>
<dbReference type="EMBL" id="JBJQND010000002">
    <property type="protein sequence ID" value="KAL3886351.1"/>
    <property type="molecule type" value="Genomic_DNA"/>
</dbReference>
<feature type="region of interest" description="Disordered" evidence="5">
    <location>
        <begin position="458"/>
        <end position="484"/>
    </location>
</feature>
<evidence type="ECO:0000256" key="1">
    <source>
        <dbReference type="ARBA" id="ARBA00022729"/>
    </source>
</evidence>
<keyword evidence="6" id="KW-1133">Transmembrane helix</keyword>
<accession>A0ABD3XL67</accession>
<evidence type="ECO:0000313" key="8">
    <source>
        <dbReference type="EMBL" id="KAL3886351.1"/>
    </source>
</evidence>
<keyword evidence="6" id="KW-0812">Transmembrane</keyword>
<dbReference type="InterPro" id="IPR007110">
    <property type="entry name" value="Ig-like_dom"/>
</dbReference>
<feature type="domain" description="Ig-like" evidence="7">
    <location>
        <begin position="151"/>
        <end position="230"/>
    </location>
</feature>
<keyword evidence="6" id="KW-0472">Membrane</keyword>
<keyword evidence="3" id="KW-0325">Glycoprotein</keyword>
<evidence type="ECO:0000256" key="3">
    <source>
        <dbReference type="ARBA" id="ARBA00023180"/>
    </source>
</evidence>
<dbReference type="SMART" id="SM00409">
    <property type="entry name" value="IG"/>
    <property type="match status" value="1"/>
</dbReference>